<reference evidence="2 3" key="1">
    <citation type="journal article" date="2018" name="Evol. Lett.">
        <title>Horizontal gene cluster transfer increased hallucinogenic mushroom diversity.</title>
        <authorList>
            <person name="Reynolds H.T."/>
            <person name="Vijayakumar V."/>
            <person name="Gluck-Thaler E."/>
            <person name="Korotkin H.B."/>
            <person name="Matheny P.B."/>
            <person name="Slot J.C."/>
        </authorList>
    </citation>
    <scope>NUCLEOTIDE SEQUENCE [LARGE SCALE GENOMIC DNA]</scope>
    <source>
        <strain evidence="2 3">2631</strain>
    </source>
</reference>
<proteinExistence type="predicted"/>
<accession>A0A409XKW1</accession>
<dbReference type="STRING" id="93625.A0A409XKW1"/>
<name>A0A409XKW1_PSICY</name>
<evidence type="ECO:0000313" key="3">
    <source>
        <dbReference type="Proteomes" id="UP000283269"/>
    </source>
</evidence>
<feature type="compositionally biased region" description="Acidic residues" evidence="1">
    <location>
        <begin position="1"/>
        <end position="15"/>
    </location>
</feature>
<organism evidence="2 3">
    <name type="scientific">Psilocybe cyanescens</name>
    <dbReference type="NCBI Taxonomy" id="93625"/>
    <lineage>
        <taxon>Eukaryota</taxon>
        <taxon>Fungi</taxon>
        <taxon>Dikarya</taxon>
        <taxon>Basidiomycota</taxon>
        <taxon>Agaricomycotina</taxon>
        <taxon>Agaricomycetes</taxon>
        <taxon>Agaricomycetidae</taxon>
        <taxon>Agaricales</taxon>
        <taxon>Agaricineae</taxon>
        <taxon>Strophariaceae</taxon>
        <taxon>Psilocybe</taxon>
    </lineage>
</organism>
<feature type="region of interest" description="Disordered" evidence="1">
    <location>
        <begin position="74"/>
        <end position="105"/>
    </location>
</feature>
<sequence>METSCDTEVEELFDEVEGHVDRRSSMDEEAGRQRESCRQNPKVDGKGVKSMRITLDPVQMLHRPLLWYFTHTRPSSSSPLASDATRRVPESTASVSLPAPSSTSYQVRTSRRSRSVLVSTAPIGNKNACRILHGIEIGLYPYIPFISKVFFPDPSMSTPVLNKDMVDQGDVNVLLPEILPISMHCPCLLVQALAGHHSRAPQE</sequence>
<feature type="compositionally biased region" description="Basic and acidic residues" evidence="1">
    <location>
        <begin position="16"/>
        <end position="46"/>
    </location>
</feature>
<comment type="caution">
    <text evidence="2">The sequence shown here is derived from an EMBL/GenBank/DDBJ whole genome shotgun (WGS) entry which is preliminary data.</text>
</comment>
<dbReference type="OrthoDB" id="6431331at2759"/>
<dbReference type="AlphaFoldDB" id="A0A409XKW1"/>
<dbReference type="Proteomes" id="UP000283269">
    <property type="component" value="Unassembled WGS sequence"/>
</dbReference>
<evidence type="ECO:0000256" key="1">
    <source>
        <dbReference type="SAM" id="MobiDB-lite"/>
    </source>
</evidence>
<evidence type="ECO:0000313" key="2">
    <source>
        <dbReference type="EMBL" id="PPQ91388.1"/>
    </source>
</evidence>
<keyword evidence="3" id="KW-1185">Reference proteome</keyword>
<gene>
    <name evidence="2" type="ORF">CVT25_004155</name>
</gene>
<feature type="region of interest" description="Disordered" evidence="1">
    <location>
        <begin position="1"/>
        <end position="46"/>
    </location>
</feature>
<dbReference type="InParanoid" id="A0A409XKW1"/>
<protein>
    <submittedName>
        <fullName evidence="2">Uncharacterized protein</fullName>
    </submittedName>
</protein>
<dbReference type="EMBL" id="NHYD01001360">
    <property type="protein sequence ID" value="PPQ91388.1"/>
    <property type="molecule type" value="Genomic_DNA"/>
</dbReference>